<gene>
    <name evidence="5" type="ORF">SG0102_17400</name>
</gene>
<dbReference type="InParanoid" id="A0A3G9J824"/>
<dbReference type="PANTHER" id="PTHR38445">
    <property type="entry name" value="HTH-TYPE TRANSCRIPTIONAL REPRESSOR YTRA"/>
    <property type="match status" value="1"/>
</dbReference>
<sequence>MFQLDPQSKASIYEQVVDYMKKLMIMQVLKADDKLPSVREFSKAIMVNPNTVSKAYKELERQGFTYTISGKGTFVAKREMTRDPKQVETLLTRIYEGYKELRYLGYGQDEALEIMDDFIKRRDAHDSH</sequence>
<dbReference type="PANTHER" id="PTHR38445:SF9">
    <property type="entry name" value="HTH-TYPE TRANSCRIPTIONAL REPRESSOR YTRA"/>
    <property type="match status" value="1"/>
</dbReference>
<keyword evidence="6" id="KW-1185">Reference proteome</keyword>
<keyword evidence="3" id="KW-0804">Transcription</keyword>
<keyword evidence="1" id="KW-0805">Transcription regulation</keyword>
<dbReference type="InterPro" id="IPR036388">
    <property type="entry name" value="WH-like_DNA-bd_sf"/>
</dbReference>
<protein>
    <submittedName>
        <fullName evidence="5">GntR family transcriptional regulator</fullName>
    </submittedName>
</protein>
<evidence type="ECO:0000313" key="5">
    <source>
        <dbReference type="EMBL" id="BBH26806.1"/>
    </source>
</evidence>
<evidence type="ECO:0000259" key="4">
    <source>
        <dbReference type="PROSITE" id="PS50949"/>
    </source>
</evidence>
<dbReference type="KEGG" id="ebm:SG0102_17400"/>
<evidence type="ECO:0000256" key="1">
    <source>
        <dbReference type="ARBA" id="ARBA00023015"/>
    </source>
</evidence>
<dbReference type="Pfam" id="PF00392">
    <property type="entry name" value="GntR"/>
    <property type="match status" value="1"/>
</dbReference>
<dbReference type="InterPro" id="IPR000524">
    <property type="entry name" value="Tscrpt_reg_HTH_GntR"/>
</dbReference>
<dbReference type="Gene3D" id="1.10.10.10">
    <property type="entry name" value="Winged helix-like DNA-binding domain superfamily/Winged helix DNA-binding domain"/>
    <property type="match status" value="1"/>
</dbReference>
<keyword evidence="2" id="KW-0238">DNA-binding</keyword>
<dbReference type="SMART" id="SM00345">
    <property type="entry name" value="HTH_GNTR"/>
    <property type="match status" value="1"/>
</dbReference>
<dbReference type="EMBL" id="AP019309">
    <property type="protein sequence ID" value="BBH26806.1"/>
    <property type="molecule type" value="Genomic_DNA"/>
</dbReference>
<evidence type="ECO:0000256" key="3">
    <source>
        <dbReference type="ARBA" id="ARBA00023163"/>
    </source>
</evidence>
<dbReference type="PROSITE" id="PS50949">
    <property type="entry name" value="HTH_GNTR"/>
    <property type="match status" value="1"/>
</dbReference>
<accession>A0A3G9J824</accession>
<reference evidence="5 6" key="1">
    <citation type="submission" date="2018-11" db="EMBL/GenBank/DDBJ databases">
        <title>Novel Erysipelotrichaceae bacterium isolated from small intestine of a swine.</title>
        <authorList>
            <person name="Kim J.S."/>
            <person name="Choe H."/>
            <person name="Lee Y.R."/>
            <person name="Kim K.M."/>
            <person name="Park D.S."/>
        </authorList>
    </citation>
    <scope>NUCLEOTIDE SEQUENCE [LARGE SCALE GENOMIC DNA]</scope>
    <source>
        <strain evidence="5 6">SG0102</strain>
    </source>
</reference>
<evidence type="ECO:0000256" key="2">
    <source>
        <dbReference type="ARBA" id="ARBA00023125"/>
    </source>
</evidence>
<feature type="domain" description="HTH gntR-type" evidence="4">
    <location>
        <begin position="10"/>
        <end position="78"/>
    </location>
</feature>
<evidence type="ECO:0000313" key="6">
    <source>
        <dbReference type="Proteomes" id="UP000268059"/>
    </source>
</evidence>
<dbReference type="GO" id="GO:0003677">
    <property type="term" value="F:DNA binding"/>
    <property type="evidence" value="ECO:0007669"/>
    <property type="project" value="UniProtKB-KW"/>
</dbReference>
<dbReference type="Proteomes" id="UP000268059">
    <property type="component" value="Chromosome"/>
</dbReference>
<dbReference type="RefSeq" id="WP_125119623.1">
    <property type="nucleotide sequence ID" value="NZ_AP019309.1"/>
</dbReference>
<organism evidence="5 6">
    <name type="scientific">Intestinibaculum porci</name>
    <dbReference type="NCBI Taxonomy" id="2487118"/>
    <lineage>
        <taxon>Bacteria</taxon>
        <taxon>Bacillati</taxon>
        <taxon>Bacillota</taxon>
        <taxon>Erysipelotrichia</taxon>
        <taxon>Erysipelotrichales</taxon>
        <taxon>Erysipelotrichaceae</taxon>
        <taxon>Intestinibaculum</taxon>
    </lineage>
</organism>
<proteinExistence type="predicted"/>
<dbReference type="CDD" id="cd07377">
    <property type="entry name" value="WHTH_GntR"/>
    <property type="match status" value="1"/>
</dbReference>
<dbReference type="FunCoup" id="A0A3G9J824">
    <property type="interactions" value="29"/>
</dbReference>
<name>A0A3G9J824_9FIRM</name>
<dbReference type="InterPro" id="IPR036390">
    <property type="entry name" value="WH_DNA-bd_sf"/>
</dbReference>
<dbReference type="AlphaFoldDB" id="A0A3G9J824"/>
<dbReference type="SUPFAM" id="SSF46785">
    <property type="entry name" value="Winged helix' DNA-binding domain"/>
    <property type="match status" value="1"/>
</dbReference>
<dbReference type="OrthoDB" id="9801546at2"/>
<dbReference type="GO" id="GO:0003700">
    <property type="term" value="F:DNA-binding transcription factor activity"/>
    <property type="evidence" value="ECO:0007669"/>
    <property type="project" value="InterPro"/>
</dbReference>